<proteinExistence type="evidence at transcript level"/>
<gene>
    <name evidence="4" type="primary">LOC100175208</name>
</gene>
<dbReference type="GO" id="GO:0008270">
    <property type="term" value="F:zinc ion binding"/>
    <property type="evidence" value="ECO:0007669"/>
    <property type="project" value="UniProtKB-KW"/>
</dbReference>
<protein>
    <submittedName>
        <fullName evidence="4">Uncharacterized protein LOC100175208</fullName>
    </submittedName>
</protein>
<feature type="compositionally biased region" description="Basic and acidic residues" evidence="2">
    <location>
        <begin position="406"/>
        <end position="415"/>
    </location>
</feature>
<dbReference type="PROSITE" id="PS50103">
    <property type="entry name" value="ZF_C3H1"/>
    <property type="match status" value="1"/>
</dbReference>
<feature type="zinc finger region" description="C3H1-type" evidence="1">
    <location>
        <begin position="441"/>
        <end position="469"/>
    </location>
</feature>
<name>A0A6F9DGW3_9ASCI</name>
<keyword evidence="1" id="KW-0862">Zinc</keyword>
<keyword evidence="1" id="KW-0863">Zinc-finger</keyword>
<feature type="region of interest" description="Disordered" evidence="2">
    <location>
        <begin position="275"/>
        <end position="435"/>
    </location>
</feature>
<dbReference type="EMBL" id="LR786354">
    <property type="protein sequence ID" value="CAB3260391.1"/>
    <property type="molecule type" value="mRNA"/>
</dbReference>
<reference evidence="4" key="1">
    <citation type="submission" date="2020-04" db="EMBL/GenBank/DDBJ databases">
        <authorList>
            <person name="Neveu A P."/>
        </authorList>
    </citation>
    <scope>NUCLEOTIDE SEQUENCE</scope>
    <source>
        <tissue evidence="4">Whole embryo</tissue>
    </source>
</reference>
<evidence type="ECO:0000259" key="3">
    <source>
        <dbReference type="PROSITE" id="PS50103"/>
    </source>
</evidence>
<dbReference type="AlphaFoldDB" id="A0A6F9DGW3"/>
<keyword evidence="1" id="KW-0479">Metal-binding</keyword>
<dbReference type="InterPro" id="IPR000571">
    <property type="entry name" value="Znf_CCCH"/>
</dbReference>
<feature type="domain" description="C3H1-type" evidence="3">
    <location>
        <begin position="441"/>
        <end position="469"/>
    </location>
</feature>
<evidence type="ECO:0000256" key="2">
    <source>
        <dbReference type="SAM" id="MobiDB-lite"/>
    </source>
</evidence>
<organism evidence="4">
    <name type="scientific">Phallusia mammillata</name>
    <dbReference type="NCBI Taxonomy" id="59560"/>
    <lineage>
        <taxon>Eukaryota</taxon>
        <taxon>Metazoa</taxon>
        <taxon>Chordata</taxon>
        <taxon>Tunicata</taxon>
        <taxon>Ascidiacea</taxon>
        <taxon>Phlebobranchia</taxon>
        <taxon>Ascidiidae</taxon>
        <taxon>Phallusia</taxon>
    </lineage>
</organism>
<evidence type="ECO:0000313" key="4">
    <source>
        <dbReference type="EMBL" id="CAB3260391.1"/>
    </source>
</evidence>
<accession>A0A6F9DGW3</accession>
<sequence>METAGGLSDAFGSYYILIRPPGVSTGPVDFHSGKMITMTADVFLAAYNFMTLNGAAKTKEVETYTEIKTQEVETCTEIKTQDVATWTGNTEEVPTKPKTCEAAIQSYSPASQMCDRCNREISSSNADYAKTEGRTTPTYRQKRPVGKIRSPCSDEAAYTFERLSTDLKRIVLQCETENEDPTTLHPMKYVLQHLTVLHKLVKNAEGSLDGLKDLAKRFLWFTTQLAEKFVDGKSNAVRVIAKHQKVLTAVREIRRWSFHEAIEKVETEEKLAQLENTDSGKATERYGKISPIQAPVVKHRDTGDGWRTDGESYTRVSKPVKEPTVQLAGDSMHLRRNRYEHPRREIFASRRGEQRPSSDRQSDSDCGRQGSLTDGEEVVRGHKRHGSGLLPLPKRKPNLRQNTDNTRPRDPRRAAQIDNNENRGSMRPVMANRGPNFTRTYGLKKMCMFFNIERGCNQGEACRFKHICSLCQSPSHNRYNCKKNFRSGSVDVDEIEGSPE</sequence>
<feature type="compositionally biased region" description="Basic and acidic residues" evidence="2">
    <location>
        <begin position="337"/>
        <end position="366"/>
    </location>
</feature>
<feature type="compositionally biased region" description="Basic and acidic residues" evidence="2">
    <location>
        <begin position="298"/>
        <end position="312"/>
    </location>
</feature>
<evidence type="ECO:0000256" key="1">
    <source>
        <dbReference type="PROSITE-ProRule" id="PRU00723"/>
    </source>
</evidence>